<dbReference type="Proteomes" id="UP000184221">
    <property type="component" value="Unassembled WGS sequence"/>
</dbReference>
<keyword evidence="4" id="KW-1185">Reference proteome</keyword>
<dbReference type="EMBL" id="FQXC01000001">
    <property type="protein sequence ID" value="SHG86524.1"/>
    <property type="molecule type" value="Genomic_DNA"/>
</dbReference>
<dbReference type="AlphaFoldDB" id="A0A1M5NAF3"/>
<name>A0A1M5NAF3_9RHOB</name>
<feature type="domain" description="Activator of Hsp90 ATPase homologue 1/2-like C-terminal" evidence="2">
    <location>
        <begin position="15"/>
        <end position="146"/>
    </location>
</feature>
<organism evidence="3 4">
    <name type="scientific">Marivita hallyeonensis</name>
    <dbReference type="NCBI Taxonomy" id="996342"/>
    <lineage>
        <taxon>Bacteria</taxon>
        <taxon>Pseudomonadati</taxon>
        <taxon>Pseudomonadota</taxon>
        <taxon>Alphaproteobacteria</taxon>
        <taxon>Rhodobacterales</taxon>
        <taxon>Roseobacteraceae</taxon>
        <taxon>Marivita</taxon>
    </lineage>
</organism>
<evidence type="ECO:0000259" key="2">
    <source>
        <dbReference type="Pfam" id="PF08327"/>
    </source>
</evidence>
<evidence type="ECO:0000313" key="3">
    <source>
        <dbReference type="EMBL" id="SHG86524.1"/>
    </source>
</evidence>
<comment type="similarity">
    <text evidence="1">Belongs to the AHA1 family.</text>
</comment>
<dbReference type="RefSeq" id="WP_072776216.1">
    <property type="nucleotide sequence ID" value="NZ_FQXC01000001.1"/>
</dbReference>
<gene>
    <name evidence="3" type="ORF">SAMN05443551_0835</name>
</gene>
<dbReference type="STRING" id="996342.SAMN05443551_0835"/>
<proteinExistence type="inferred from homology"/>
<dbReference type="InterPro" id="IPR013538">
    <property type="entry name" value="ASHA1/2-like_C"/>
</dbReference>
<sequence>MTQSGAHFQLTRTIAAPPDRLWSLLTEPKAREMWGAPSDDAVLVLETADLREGGQERHRCGPADNPDFVVDTHWYHLAAPDLACFTETISAGGTRFAVTLVTYALTAEGNGTKLTIDVGLAPLTDGDMLDDFQQGWNSGLDRLERFIKADAFA</sequence>
<dbReference type="Gene3D" id="3.30.530.20">
    <property type="match status" value="1"/>
</dbReference>
<evidence type="ECO:0000313" key="4">
    <source>
        <dbReference type="Proteomes" id="UP000184221"/>
    </source>
</evidence>
<reference evidence="3 4" key="1">
    <citation type="submission" date="2016-11" db="EMBL/GenBank/DDBJ databases">
        <authorList>
            <person name="Jaros S."/>
            <person name="Januszkiewicz K."/>
            <person name="Wedrychowicz H."/>
        </authorList>
    </citation>
    <scope>NUCLEOTIDE SEQUENCE [LARGE SCALE GENOMIC DNA]</scope>
    <source>
        <strain evidence="3 4">DSM 29431</strain>
    </source>
</reference>
<dbReference type="InterPro" id="IPR023393">
    <property type="entry name" value="START-like_dom_sf"/>
</dbReference>
<evidence type="ECO:0000256" key="1">
    <source>
        <dbReference type="ARBA" id="ARBA00006817"/>
    </source>
</evidence>
<dbReference type="Pfam" id="PF08327">
    <property type="entry name" value="AHSA1"/>
    <property type="match status" value="1"/>
</dbReference>
<protein>
    <submittedName>
        <fullName evidence="3">Uncharacterized conserved protein YndB, AHSA1/START domain</fullName>
    </submittedName>
</protein>
<dbReference type="OrthoDB" id="9805228at2"/>
<dbReference type="SUPFAM" id="SSF55961">
    <property type="entry name" value="Bet v1-like"/>
    <property type="match status" value="1"/>
</dbReference>
<accession>A0A1M5NAF3</accession>